<gene>
    <name evidence="1" type="ORF">SAMN04488036_10960</name>
</gene>
<organism evidence="1 2">
    <name type="scientific">Shimia haliotis</name>
    <dbReference type="NCBI Taxonomy" id="1280847"/>
    <lineage>
        <taxon>Bacteria</taxon>
        <taxon>Pseudomonadati</taxon>
        <taxon>Pseudomonadota</taxon>
        <taxon>Alphaproteobacteria</taxon>
        <taxon>Rhodobacterales</taxon>
        <taxon>Roseobacteraceae</taxon>
    </lineage>
</organism>
<protein>
    <recommendedName>
        <fullName evidence="3">Polyketide cyclase / dehydrase and lipid transport</fullName>
    </recommendedName>
</protein>
<dbReference type="SUPFAM" id="SSF55961">
    <property type="entry name" value="Bet v1-like"/>
    <property type="match status" value="1"/>
</dbReference>
<evidence type="ECO:0008006" key="3">
    <source>
        <dbReference type="Google" id="ProtNLM"/>
    </source>
</evidence>
<dbReference type="Gene3D" id="3.30.530.20">
    <property type="match status" value="1"/>
</dbReference>
<name>A0A1I4GLT2_9RHOB</name>
<dbReference type="STRING" id="1280847.SAMN04488036_10960"/>
<sequence>MEFTAREDIDVPIEQAFEMVTDFEVFERSALRRGAEVSRLDALTRPGVGAMWEISFEFRGKPREVVLEVTGFDRPNEISLHGKAQGIETDVKVELVALSRTRTRLQFWTGLSANTLSARLLVQSLKLARGTLNTRLAKRMTHLRRDMEDRYSRMT</sequence>
<evidence type="ECO:0000313" key="2">
    <source>
        <dbReference type="Proteomes" id="UP000198851"/>
    </source>
</evidence>
<dbReference type="InterPro" id="IPR023393">
    <property type="entry name" value="START-like_dom_sf"/>
</dbReference>
<keyword evidence="2" id="KW-1185">Reference proteome</keyword>
<proteinExistence type="predicted"/>
<dbReference type="Proteomes" id="UP000198851">
    <property type="component" value="Unassembled WGS sequence"/>
</dbReference>
<dbReference type="RefSeq" id="WP_093325520.1">
    <property type="nucleotide sequence ID" value="NZ_FOSZ01000009.1"/>
</dbReference>
<reference evidence="2" key="1">
    <citation type="submission" date="2016-10" db="EMBL/GenBank/DDBJ databases">
        <authorList>
            <person name="Varghese N."/>
            <person name="Submissions S."/>
        </authorList>
    </citation>
    <scope>NUCLEOTIDE SEQUENCE [LARGE SCALE GENOMIC DNA]</scope>
    <source>
        <strain evidence="2">DSM 28453</strain>
    </source>
</reference>
<dbReference type="OrthoDB" id="7860307at2"/>
<dbReference type="AlphaFoldDB" id="A0A1I4GLT2"/>
<evidence type="ECO:0000313" key="1">
    <source>
        <dbReference type="EMBL" id="SFL31002.1"/>
    </source>
</evidence>
<dbReference type="EMBL" id="FOSZ01000009">
    <property type="protein sequence ID" value="SFL31002.1"/>
    <property type="molecule type" value="Genomic_DNA"/>
</dbReference>
<accession>A0A1I4GLT2</accession>